<dbReference type="VEuPathDB" id="MicrosporidiaDB:M153_42350001521"/>
<dbReference type="InterPro" id="IPR011009">
    <property type="entry name" value="Kinase-like_dom_sf"/>
</dbReference>
<evidence type="ECO:0000256" key="11">
    <source>
        <dbReference type="SAM" id="Coils"/>
    </source>
</evidence>
<keyword evidence="5 13" id="KW-0418">Kinase</keyword>
<keyword evidence="6 9" id="KW-0067">ATP-binding</keyword>
<evidence type="ECO:0000256" key="4">
    <source>
        <dbReference type="ARBA" id="ARBA00022741"/>
    </source>
</evidence>
<evidence type="ECO:0000259" key="12">
    <source>
        <dbReference type="PROSITE" id="PS50011"/>
    </source>
</evidence>
<dbReference type="InterPro" id="IPR000719">
    <property type="entry name" value="Prot_kinase_dom"/>
</dbReference>
<name>A0A0R0LSX1_9MICR</name>
<evidence type="ECO:0000256" key="7">
    <source>
        <dbReference type="ARBA" id="ARBA00047292"/>
    </source>
</evidence>
<dbReference type="AlphaFoldDB" id="A0A0R0LSX1"/>
<keyword evidence="4 9" id="KW-0547">Nucleotide-binding</keyword>
<dbReference type="Gene3D" id="3.30.200.20">
    <property type="entry name" value="Phosphorylase Kinase, domain 1"/>
    <property type="match status" value="2"/>
</dbReference>
<dbReference type="InterPro" id="IPR008271">
    <property type="entry name" value="Ser/Thr_kinase_AS"/>
</dbReference>
<dbReference type="GO" id="GO:0005524">
    <property type="term" value="F:ATP binding"/>
    <property type="evidence" value="ECO:0007669"/>
    <property type="project" value="UniProtKB-UniRule"/>
</dbReference>
<dbReference type="Gene3D" id="1.10.510.10">
    <property type="entry name" value="Transferase(Phosphotransferase) domain 1"/>
    <property type="match status" value="2"/>
</dbReference>
<feature type="domain" description="Protein kinase" evidence="12">
    <location>
        <begin position="81"/>
        <end position="440"/>
    </location>
</feature>
<dbReference type="PANTHER" id="PTHR24353:SF37">
    <property type="entry name" value="CAMP-DEPENDENT PROTEIN KINASE CATALYTIC SUBUNIT PRKX"/>
    <property type="match status" value="1"/>
</dbReference>
<keyword evidence="2 10" id="KW-0723">Serine/threonine-protein kinase</keyword>
<dbReference type="PROSITE" id="PS00107">
    <property type="entry name" value="PROTEIN_KINASE_ATP"/>
    <property type="match status" value="1"/>
</dbReference>
<comment type="catalytic activity">
    <reaction evidence="8">
        <text>L-seryl-[protein] + ATP = O-phospho-L-seryl-[protein] + ADP + H(+)</text>
        <dbReference type="Rhea" id="RHEA:17989"/>
        <dbReference type="Rhea" id="RHEA-COMP:9863"/>
        <dbReference type="Rhea" id="RHEA-COMP:11604"/>
        <dbReference type="ChEBI" id="CHEBI:15378"/>
        <dbReference type="ChEBI" id="CHEBI:29999"/>
        <dbReference type="ChEBI" id="CHEBI:30616"/>
        <dbReference type="ChEBI" id="CHEBI:83421"/>
        <dbReference type="ChEBI" id="CHEBI:456216"/>
        <dbReference type="EC" id="2.7.11.11"/>
    </reaction>
</comment>
<dbReference type="SMART" id="SM00220">
    <property type="entry name" value="S_TKc"/>
    <property type="match status" value="1"/>
</dbReference>
<dbReference type="InterPro" id="IPR017441">
    <property type="entry name" value="Protein_kinase_ATP_BS"/>
</dbReference>
<sequence length="493" mass="58398">QFDDQINTCQSLINYKVNDSTMNNEVNCSTINYNSHFNYENKYLHSLSDNQMNRKAYSFPFDTQDDEKQESCFSKCILDELKVIRTIGMGTFGRVFLVRYRDRFYALKRILKSLFLKNKQLDNLYQEKRSLNSLFFSKYFVKLIYSFSNANSYFFLTEYIAGGELFFWLRKYGTFILKNTVFYSAEIILALEYLHSKGLIYRDLKPENILLTKHGHIKLVDLGFAKQIVAKKRSRKCCCSTECYGKKCGEYQTKCDGYKTKCDEYQTKCDGYEMKCDGYKTKCDEYQTKCGEYQTKCDGYKTKCDEYQTKCDEYEMKCDEYEMKCDEYEMKSEDETYEDCDLTFTMCGTAEYMAPEKLLGIGYNFSSDIWSYGILIYEMLMGRCPFLDDNNKELYKKILYQEVNYGKIDLIAKDLIAQLLIKEPIKRLTNIKKIKKHRFFSGIFDKIDNIAPPIIPFLKNDWDTSYYYSNDGSFFYSEEYGGEKVEKMFYSFN</sequence>
<evidence type="ECO:0000313" key="13">
    <source>
        <dbReference type="EMBL" id="KRH92579.1"/>
    </source>
</evidence>
<accession>A0A0R0LSX1</accession>
<comment type="catalytic activity">
    <reaction evidence="7">
        <text>L-threonyl-[protein] + ATP = O-phospho-L-threonyl-[protein] + ADP + H(+)</text>
        <dbReference type="Rhea" id="RHEA:46608"/>
        <dbReference type="Rhea" id="RHEA-COMP:11060"/>
        <dbReference type="Rhea" id="RHEA-COMP:11605"/>
        <dbReference type="ChEBI" id="CHEBI:15378"/>
        <dbReference type="ChEBI" id="CHEBI:30013"/>
        <dbReference type="ChEBI" id="CHEBI:30616"/>
        <dbReference type="ChEBI" id="CHEBI:61977"/>
        <dbReference type="ChEBI" id="CHEBI:456216"/>
        <dbReference type="EC" id="2.7.11.11"/>
    </reaction>
</comment>
<evidence type="ECO:0000256" key="1">
    <source>
        <dbReference type="ARBA" id="ARBA00012444"/>
    </source>
</evidence>
<dbReference type="SUPFAM" id="SSF56112">
    <property type="entry name" value="Protein kinase-like (PK-like)"/>
    <property type="match status" value="1"/>
</dbReference>
<comment type="caution">
    <text evidence="13">The sequence shown here is derived from an EMBL/GenBank/DDBJ whole genome shotgun (WGS) entry which is preliminary data.</text>
</comment>
<feature type="binding site" evidence="9">
    <location>
        <position position="112"/>
    </location>
    <ligand>
        <name>ATP</name>
        <dbReference type="ChEBI" id="CHEBI:30616"/>
    </ligand>
</feature>
<dbReference type="GO" id="GO:0005952">
    <property type="term" value="C:cAMP-dependent protein kinase complex"/>
    <property type="evidence" value="ECO:0007669"/>
    <property type="project" value="TreeGrafter"/>
</dbReference>
<gene>
    <name evidence="13" type="ORF">M153_42350001521</name>
</gene>
<dbReference type="Proteomes" id="UP000051530">
    <property type="component" value="Unassembled WGS sequence"/>
</dbReference>
<proteinExistence type="inferred from homology"/>
<dbReference type="PANTHER" id="PTHR24353">
    <property type="entry name" value="CYCLIC NUCLEOTIDE-DEPENDENT PROTEIN KINASE"/>
    <property type="match status" value="1"/>
</dbReference>
<dbReference type="PROSITE" id="PS00108">
    <property type="entry name" value="PROTEIN_KINASE_ST"/>
    <property type="match status" value="1"/>
</dbReference>
<dbReference type="Pfam" id="PF00069">
    <property type="entry name" value="Pkinase"/>
    <property type="match status" value="2"/>
</dbReference>
<dbReference type="GO" id="GO:0004691">
    <property type="term" value="F:cAMP-dependent protein kinase activity"/>
    <property type="evidence" value="ECO:0007669"/>
    <property type="project" value="UniProtKB-EC"/>
</dbReference>
<evidence type="ECO:0000256" key="5">
    <source>
        <dbReference type="ARBA" id="ARBA00022777"/>
    </source>
</evidence>
<dbReference type="SUPFAM" id="SSF57997">
    <property type="entry name" value="Tropomyosin"/>
    <property type="match status" value="1"/>
</dbReference>
<evidence type="ECO:0000256" key="2">
    <source>
        <dbReference type="ARBA" id="ARBA00022527"/>
    </source>
</evidence>
<evidence type="ECO:0000256" key="9">
    <source>
        <dbReference type="PROSITE-ProRule" id="PRU10141"/>
    </source>
</evidence>
<evidence type="ECO:0000256" key="6">
    <source>
        <dbReference type="ARBA" id="ARBA00022840"/>
    </source>
</evidence>
<reference evidence="13 14" key="1">
    <citation type="submission" date="2015-07" db="EMBL/GenBank/DDBJ databases">
        <title>The genome of Pseudoloma neurophilia, a relevant intracellular parasite of the zebrafish.</title>
        <authorList>
            <person name="Ndikumana S."/>
            <person name="Pelin A."/>
            <person name="Sanders J."/>
            <person name="Corradi N."/>
        </authorList>
    </citation>
    <scope>NUCLEOTIDE SEQUENCE [LARGE SCALE GENOMIC DNA]</scope>
    <source>
        <strain evidence="13 14">MK1</strain>
    </source>
</reference>
<organism evidence="13 14">
    <name type="scientific">Pseudoloma neurophilia</name>
    <dbReference type="NCBI Taxonomy" id="146866"/>
    <lineage>
        <taxon>Eukaryota</taxon>
        <taxon>Fungi</taxon>
        <taxon>Fungi incertae sedis</taxon>
        <taxon>Microsporidia</taxon>
        <taxon>Pseudoloma</taxon>
    </lineage>
</organism>
<feature type="non-terminal residue" evidence="13">
    <location>
        <position position="1"/>
    </location>
</feature>
<dbReference type="EC" id="2.7.11.11" evidence="1"/>
<dbReference type="EMBL" id="LGUB01000819">
    <property type="protein sequence ID" value="KRH92579.1"/>
    <property type="molecule type" value="Genomic_DNA"/>
</dbReference>
<keyword evidence="14" id="KW-1185">Reference proteome</keyword>
<keyword evidence="11" id="KW-0175">Coiled coil</keyword>
<evidence type="ECO:0000256" key="8">
    <source>
        <dbReference type="ARBA" id="ARBA00047454"/>
    </source>
</evidence>
<evidence type="ECO:0000313" key="14">
    <source>
        <dbReference type="Proteomes" id="UP000051530"/>
    </source>
</evidence>
<feature type="coiled-coil region" evidence="11">
    <location>
        <begin position="297"/>
        <end position="331"/>
    </location>
</feature>
<protein>
    <recommendedName>
        <fullName evidence="1">cAMP-dependent protein kinase</fullName>
        <ecNumber evidence="1">2.7.11.11</ecNumber>
    </recommendedName>
</protein>
<evidence type="ECO:0000256" key="10">
    <source>
        <dbReference type="RuleBase" id="RU000304"/>
    </source>
</evidence>
<dbReference type="PROSITE" id="PS50011">
    <property type="entry name" value="PROTEIN_KINASE_DOM"/>
    <property type="match status" value="1"/>
</dbReference>
<dbReference type="OrthoDB" id="63267at2759"/>
<keyword evidence="3" id="KW-0808">Transferase</keyword>
<evidence type="ECO:0000256" key="3">
    <source>
        <dbReference type="ARBA" id="ARBA00022679"/>
    </source>
</evidence>
<comment type="similarity">
    <text evidence="10">Belongs to the protein kinase superfamily.</text>
</comment>